<dbReference type="PANTHER" id="PTHR42695:SF5">
    <property type="entry name" value="GLUTAMINE AMIDOTRANSFERASE YLR126C-RELATED"/>
    <property type="match status" value="1"/>
</dbReference>
<dbReference type="Gene3D" id="3.40.50.880">
    <property type="match status" value="1"/>
</dbReference>
<reference evidence="3 4" key="1">
    <citation type="submission" date="2017-10" db="EMBL/GenBank/DDBJ databases">
        <title>Bifidobacterium xylocopum sp. nov. and Bifidobacterium aemilianum sp. nov., from the carpenter bee (Xylocopa violacea) digestive tract.</title>
        <authorList>
            <person name="Alberoni D."/>
            <person name="Baffoni L."/>
            <person name="Di Gioia D."/>
            <person name="Gaggia F."/>
            <person name="Biavati B."/>
        </authorList>
    </citation>
    <scope>NUCLEOTIDE SEQUENCE [LARGE SCALE GENOMIC DNA]</scope>
    <source>
        <strain evidence="3 4">XV2</strain>
    </source>
</reference>
<dbReference type="GO" id="GO:0005829">
    <property type="term" value="C:cytosol"/>
    <property type="evidence" value="ECO:0007669"/>
    <property type="project" value="TreeGrafter"/>
</dbReference>
<dbReference type="RefSeq" id="WP_113854061.1">
    <property type="nucleotide sequence ID" value="NZ_PDCH01000032.1"/>
</dbReference>
<dbReference type="InterPro" id="IPR017926">
    <property type="entry name" value="GATASE"/>
</dbReference>
<evidence type="ECO:0000256" key="1">
    <source>
        <dbReference type="SAM" id="MobiDB-lite"/>
    </source>
</evidence>
<name>A0A366KBI9_9BIFI</name>
<evidence type="ECO:0000259" key="2">
    <source>
        <dbReference type="Pfam" id="PF00117"/>
    </source>
</evidence>
<comment type="caution">
    <text evidence="3">The sequence shown here is derived from an EMBL/GenBank/DDBJ whole genome shotgun (WGS) entry which is preliminary data.</text>
</comment>
<dbReference type="EMBL" id="PDCH01000032">
    <property type="protein sequence ID" value="RBP98737.1"/>
    <property type="molecule type" value="Genomic_DNA"/>
</dbReference>
<dbReference type="Pfam" id="PF00117">
    <property type="entry name" value="GATase"/>
    <property type="match status" value="1"/>
</dbReference>
<evidence type="ECO:0000313" key="3">
    <source>
        <dbReference type="EMBL" id="RBP98737.1"/>
    </source>
</evidence>
<dbReference type="PANTHER" id="PTHR42695">
    <property type="entry name" value="GLUTAMINE AMIDOTRANSFERASE YLR126C-RELATED"/>
    <property type="match status" value="1"/>
</dbReference>
<dbReference type="SUPFAM" id="SSF52317">
    <property type="entry name" value="Class I glutamine amidotransferase-like"/>
    <property type="match status" value="1"/>
</dbReference>
<dbReference type="Proteomes" id="UP000252345">
    <property type="component" value="Unassembled WGS sequence"/>
</dbReference>
<dbReference type="InterPro" id="IPR044992">
    <property type="entry name" value="ChyE-like"/>
</dbReference>
<gene>
    <name evidence="3" type="ORF">CRD59_07490</name>
</gene>
<protein>
    <submittedName>
        <fullName evidence="3">GMP synthase</fullName>
    </submittedName>
</protein>
<proteinExistence type="predicted"/>
<sequence>MAKRTVLVIQHATWERAGRVGEALEDAGLDVETVDVASEDRPRLAAVGDLAGLVLLGGPMRADDYRHYPGLKAETRLARSAVEAELPVLGICLGHQILARALGGRLRTGGKPQRGVEPIRWVASDDTVYRWADRTTPVLEWHADSVGLPPGATLLARSGGTKVEAFRMGSALGLQGHLEVTGPIFEQWLESPMAMAGLKKGRIAQLKEEFEEAEPLMHPLADSVFSAFAARCSTCAARQAGSEDTAGNIGGDGTIGGDGRPGRSGKPKRGRRG</sequence>
<dbReference type="OrthoDB" id="5196541at2"/>
<feature type="compositionally biased region" description="Basic residues" evidence="1">
    <location>
        <begin position="263"/>
        <end position="273"/>
    </location>
</feature>
<feature type="compositionally biased region" description="Gly residues" evidence="1">
    <location>
        <begin position="248"/>
        <end position="259"/>
    </location>
</feature>
<evidence type="ECO:0000313" key="4">
    <source>
        <dbReference type="Proteomes" id="UP000252345"/>
    </source>
</evidence>
<dbReference type="InterPro" id="IPR029062">
    <property type="entry name" value="Class_I_gatase-like"/>
</dbReference>
<dbReference type="PROSITE" id="PS51273">
    <property type="entry name" value="GATASE_TYPE_1"/>
    <property type="match status" value="1"/>
</dbReference>
<feature type="region of interest" description="Disordered" evidence="1">
    <location>
        <begin position="239"/>
        <end position="273"/>
    </location>
</feature>
<dbReference type="AlphaFoldDB" id="A0A366KBI9"/>
<organism evidence="3 4">
    <name type="scientific">Bifidobacterium xylocopae</name>
    <dbReference type="NCBI Taxonomy" id="2493119"/>
    <lineage>
        <taxon>Bacteria</taxon>
        <taxon>Bacillati</taxon>
        <taxon>Actinomycetota</taxon>
        <taxon>Actinomycetes</taxon>
        <taxon>Bifidobacteriales</taxon>
        <taxon>Bifidobacteriaceae</taxon>
        <taxon>Bifidobacterium</taxon>
    </lineage>
</organism>
<feature type="domain" description="Glutamine amidotransferase" evidence="2">
    <location>
        <begin position="23"/>
        <end position="182"/>
    </location>
</feature>
<keyword evidence="4" id="KW-1185">Reference proteome</keyword>
<dbReference type="CDD" id="cd01741">
    <property type="entry name" value="GATase1_1"/>
    <property type="match status" value="1"/>
</dbReference>
<accession>A0A366KBI9</accession>